<evidence type="ECO:0008006" key="6">
    <source>
        <dbReference type="Google" id="ProtNLM"/>
    </source>
</evidence>
<comment type="caution">
    <text evidence="4">The sequence shown here is derived from an EMBL/GenBank/DDBJ whole genome shotgun (WGS) entry which is preliminary data.</text>
</comment>
<dbReference type="InterPro" id="IPR005018">
    <property type="entry name" value="DOMON_domain"/>
</dbReference>
<dbReference type="PANTHER" id="PTHR24036:SF5">
    <property type="entry name" value="THROMBOMODULIN"/>
    <property type="match status" value="1"/>
</dbReference>
<evidence type="ECO:0000256" key="1">
    <source>
        <dbReference type="ARBA" id="ARBA00022737"/>
    </source>
</evidence>
<reference evidence="4 5" key="1">
    <citation type="journal article" date="2017" name="PLoS Biol.">
        <title>The sea cucumber genome provides insights into morphological evolution and visceral regeneration.</title>
        <authorList>
            <person name="Zhang X."/>
            <person name="Sun L."/>
            <person name="Yuan J."/>
            <person name="Sun Y."/>
            <person name="Gao Y."/>
            <person name="Zhang L."/>
            <person name="Li S."/>
            <person name="Dai H."/>
            <person name="Hamel J.F."/>
            <person name="Liu C."/>
            <person name="Yu Y."/>
            <person name="Liu S."/>
            <person name="Lin W."/>
            <person name="Guo K."/>
            <person name="Jin S."/>
            <person name="Xu P."/>
            <person name="Storey K.B."/>
            <person name="Huan P."/>
            <person name="Zhang T."/>
            <person name="Zhou Y."/>
            <person name="Zhang J."/>
            <person name="Lin C."/>
            <person name="Li X."/>
            <person name="Xing L."/>
            <person name="Huo D."/>
            <person name="Sun M."/>
            <person name="Wang L."/>
            <person name="Mercier A."/>
            <person name="Li F."/>
            <person name="Yang H."/>
            <person name="Xiang J."/>
        </authorList>
    </citation>
    <scope>NUCLEOTIDE SEQUENCE [LARGE SCALE GENOMIC DNA]</scope>
    <source>
        <strain evidence="4">Shaxun</strain>
        <tissue evidence="4">Muscle</tissue>
    </source>
</reference>
<evidence type="ECO:0000259" key="3">
    <source>
        <dbReference type="PROSITE" id="PS51549"/>
    </source>
</evidence>
<dbReference type="SMART" id="SM00664">
    <property type="entry name" value="DoH"/>
    <property type="match status" value="1"/>
</dbReference>
<evidence type="ECO:0000313" key="5">
    <source>
        <dbReference type="Proteomes" id="UP000230750"/>
    </source>
</evidence>
<dbReference type="Pfam" id="PF03351">
    <property type="entry name" value="DOMON"/>
    <property type="match status" value="1"/>
</dbReference>
<feature type="domain" description="DM13" evidence="3">
    <location>
        <begin position="20"/>
        <end position="124"/>
    </location>
</feature>
<dbReference type="PANTHER" id="PTHR24036">
    <property type="entry name" value="SKELETOR-RELATED"/>
    <property type="match status" value="1"/>
</dbReference>
<evidence type="ECO:0000259" key="2">
    <source>
        <dbReference type="PROSITE" id="PS50836"/>
    </source>
</evidence>
<organism evidence="4 5">
    <name type="scientific">Stichopus japonicus</name>
    <name type="common">Sea cucumber</name>
    <dbReference type="NCBI Taxonomy" id="307972"/>
    <lineage>
        <taxon>Eukaryota</taxon>
        <taxon>Metazoa</taxon>
        <taxon>Echinodermata</taxon>
        <taxon>Eleutherozoa</taxon>
        <taxon>Echinozoa</taxon>
        <taxon>Holothuroidea</taxon>
        <taxon>Aspidochirotacea</taxon>
        <taxon>Aspidochirotida</taxon>
        <taxon>Stichopodidae</taxon>
        <taxon>Apostichopus</taxon>
    </lineage>
</organism>
<dbReference type="Proteomes" id="UP000230750">
    <property type="component" value="Unassembled WGS sequence"/>
</dbReference>
<evidence type="ECO:0000313" key="4">
    <source>
        <dbReference type="EMBL" id="PIK52391.1"/>
    </source>
</evidence>
<keyword evidence="1" id="KW-0677">Repeat</keyword>
<dbReference type="PROSITE" id="PS50836">
    <property type="entry name" value="DOMON"/>
    <property type="match status" value="1"/>
</dbReference>
<dbReference type="AlphaFoldDB" id="A0A2G8KWL9"/>
<dbReference type="OrthoDB" id="2448405at2759"/>
<dbReference type="SMART" id="SM00686">
    <property type="entry name" value="DM13"/>
    <property type="match status" value="2"/>
</dbReference>
<gene>
    <name evidence="4" type="ORF">BSL78_10703</name>
</gene>
<dbReference type="InterPro" id="IPR052126">
    <property type="entry name" value="Spindle_Org/Thrombomodulin"/>
</dbReference>
<dbReference type="EMBL" id="MRZV01000330">
    <property type="protein sequence ID" value="PIK52391.1"/>
    <property type="molecule type" value="Genomic_DNA"/>
</dbReference>
<dbReference type="CDD" id="cd09631">
    <property type="entry name" value="DOMON_DOH"/>
    <property type="match status" value="1"/>
</dbReference>
<dbReference type="InterPro" id="IPR019545">
    <property type="entry name" value="DM13_domain"/>
</dbReference>
<proteinExistence type="predicted"/>
<name>A0A2G8KWL9_STIJA</name>
<accession>A0A2G8KWL9</accession>
<protein>
    <recommendedName>
        <fullName evidence="6">Protein Skeletor</fullName>
    </recommendedName>
</protein>
<sequence>MYILGALGSATVTEFGKLLGQFPANSDHDVAGTIYVVDETTIWVRGFSYDGAAPDAFFYGGDTPNPSENGVIIPDELGTTMKLGMYDDQNLILTLPTGKTITDFKWISIWCRLVGANFGHVDVPSDFAAPAMVSLGELMLNPIVHGTRADDVIVLNTRQFKFINLEYDGRGPAAYFWVDQGTNPSTSGKRVPHEDDRGGDRLPMYDGATVIVTLPEGETVTDYGNIGLWCEAARQNFGHVVIPSDLVVPPYMSNTVGSDNCKVLVEDKFHIGWTVDEANNKITLEFIGAVDIREYMAFGISGSDSETNMVGSDVTVVFIDSDNRPKSADYLLNAYSQCTVNNGVGACPDILQGGTDDVVLQGGFIRNGVTRITVERPLNTSDTNDKDIPLDASTFISWGIGDINPTGHVSKHDIRADGNVEVNFGTPSSKCPNLVAPRPGDGNIEAWEIEPLVLSPDEAVTAHIGPSGGAQGYKAIADQVGWGIAWYINGQLVPEITVKRNYTYTFNIYGGNDDSQLATYHPFYIQRQDGGFAQKTIKKRW</sequence>
<feature type="domain" description="DOMON" evidence="2">
    <location>
        <begin position="267"/>
        <end position="401"/>
    </location>
</feature>
<dbReference type="Pfam" id="PF10517">
    <property type="entry name" value="DM13"/>
    <property type="match status" value="2"/>
</dbReference>
<dbReference type="InterPro" id="IPR045266">
    <property type="entry name" value="DOH_DOMON"/>
</dbReference>
<feature type="domain" description="DM13" evidence="3">
    <location>
        <begin position="136"/>
        <end position="243"/>
    </location>
</feature>
<dbReference type="PROSITE" id="PS51549">
    <property type="entry name" value="DM13"/>
    <property type="match status" value="2"/>
</dbReference>
<keyword evidence="5" id="KW-1185">Reference proteome</keyword>